<protein>
    <submittedName>
        <fullName evidence="2">Uncharacterized protein</fullName>
    </submittedName>
</protein>
<dbReference type="EMBL" id="JARBHB010000002">
    <property type="protein sequence ID" value="KAJ8891955.1"/>
    <property type="molecule type" value="Genomic_DNA"/>
</dbReference>
<keyword evidence="3" id="KW-1185">Reference proteome</keyword>
<name>A0ABQ9I6N5_9NEOP</name>
<gene>
    <name evidence="2" type="ORF">PR048_004520</name>
</gene>
<feature type="region of interest" description="Disordered" evidence="1">
    <location>
        <begin position="45"/>
        <end position="83"/>
    </location>
</feature>
<evidence type="ECO:0000313" key="2">
    <source>
        <dbReference type="EMBL" id="KAJ8891955.1"/>
    </source>
</evidence>
<evidence type="ECO:0000313" key="3">
    <source>
        <dbReference type="Proteomes" id="UP001159363"/>
    </source>
</evidence>
<proteinExistence type="predicted"/>
<dbReference type="Proteomes" id="UP001159363">
    <property type="component" value="Chromosome 2"/>
</dbReference>
<comment type="caution">
    <text evidence="2">The sequence shown here is derived from an EMBL/GenBank/DDBJ whole genome shotgun (WGS) entry which is preliminary data.</text>
</comment>
<accession>A0ABQ9I6N5</accession>
<reference evidence="2 3" key="1">
    <citation type="submission" date="2023-02" db="EMBL/GenBank/DDBJ databases">
        <title>LHISI_Scaffold_Assembly.</title>
        <authorList>
            <person name="Stuart O.P."/>
            <person name="Cleave R."/>
            <person name="Magrath M.J.L."/>
            <person name="Mikheyev A.S."/>
        </authorList>
    </citation>
    <scope>NUCLEOTIDE SEQUENCE [LARGE SCALE GENOMIC DNA]</scope>
    <source>
        <strain evidence="2">Daus_M_001</strain>
        <tissue evidence="2">Leg muscle</tissue>
    </source>
</reference>
<feature type="compositionally biased region" description="Acidic residues" evidence="1">
    <location>
        <begin position="65"/>
        <end position="76"/>
    </location>
</feature>
<evidence type="ECO:0000256" key="1">
    <source>
        <dbReference type="SAM" id="MobiDB-lite"/>
    </source>
</evidence>
<organism evidence="2 3">
    <name type="scientific">Dryococelus australis</name>
    <dbReference type="NCBI Taxonomy" id="614101"/>
    <lineage>
        <taxon>Eukaryota</taxon>
        <taxon>Metazoa</taxon>
        <taxon>Ecdysozoa</taxon>
        <taxon>Arthropoda</taxon>
        <taxon>Hexapoda</taxon>
        <taxon>Insecta</taxon>
        <taxon>Pterygota</taxon>
        <taxon>Neoptera</taxon>
        <taxon>Polyneoptera</taxon>
        <taxon>Phasmatodea</taxon>
        <taxon>Verophasmatodea</taxon>
        <taxon>Anareolatae</taxon>
        <taxon>Phasmatidae</taxon>
        <taxon>Eurycanthinae</taxon>
        <taxon>Dryococelus</taxon>
    </lineage>
</organism>
<sequence length="83" mass="9146">MIQEEANDNVQGWKPLQQEFQFKDFVSANDGISISAAPSLNEPVFQGEEECSLSVSGETEHDLVAAEEDGETEADDCLLPTWK</sequence>